<evidence type="ECO:0000313" key="1">
    <source>
        <dbReference type="EMBL" id="KAK1859485.1"/>
    </source>
</evidence>
<evidence type="ECO:0000313" key="2">
    <source>
        <dbReference type="Proteomes" id="UP000798662"/>
    </source>
</evidence>
<reference evidence="1" key="1">
    <citation type="submission" date="2019-11" db="EMBL/GenBank/DDBJ databases">
        <title>Nori genome reveals adaptations in red seaweeds to the harsh intertidal environment.</title>
        <authorList>
            <person name="Wang D."/>
            <person name="Mao Y."/>
        </authorList>
    </citation>
    <scope>NUCLEOTIDE SEQUENCE</scope>
    <source>
        <tissue evidence="1">Gametophyte</tissue>
    </source>
</reference>
<protein>
    <submittedName>
        <fullName evidence="1">Uncharacterized protein</fullName>
    </submittedName>
</protein>
<sequence>MSHKRRRRAHARPPHLLPRARARVPPPARRNDGGERRPRAADGLPRAGCPLPPSHPPPVVDRSTAVAFVHFRCVRVAVGGGGGCSRGGRTPPPPCARPRRTSLGLPAALFNCHSRSPPPRLTTPSHTQHRRPTTTTPSPPHCHHHRTATTTAPPPPPHYHHHKPHSAVPVPSGTSHALVTACGRGRRGGLLGCWGTGAG</sequence>
<organism evidence="1 2">
    <name type="scientific">Pyropia yezoensis</name>
    <name type="common">Susabi-nori</name>
    <name type="synonym">Porphyra yezoensis</name>
    <dbReference type="NCBI Taxonomy" id="2788"/>
    <lineage>
        <taxon>Eukaryota</taxon>
        <taxon>Rhodophyta</taxon>
        <taxon>Bangiophyceae</taxon>
        <taxon>Bangiales</taxon>
        <taxon>Bangiaceae</taxon>
        <taxon>Pyropia</taxon>
    </lineage>
</organism>
<gene>
    <name evidence="1" type="ORF">I4F81_002081</name>
</gene>
<proteinExistence type="predicted"/>
<accession>A0ACC3BNE0</accession>
<keyword evidence="2" id="KW-1185">Reference proteome</keyword>
<comment type="caution">
    <text evidence="1">The sequence shown here is derived from an EMBL/GenBank/DDBJ whole genome shotgun (WGS) entry which is preliminary data.</text>
</comment>
<dbReference type="EMBL" id="CM020618">
    <property type="protein sequence ID" value="KAK1859485.1"/>
    <property type="molecule type" value="Genomic_DNA"/>
</dbReference>
<name>A0ACC3BNE0_PYRYE</name>
<dbReference type="Proteomes" id="UP000798662">
    <property type="component" value="Chromosome 1"/>
</dbReference>